<evidence type="ECO:0000256" key="5">
    <source>
        <dbReference type="ARBA" id="ARBA00022821"/>
    </source>
</evidence>
<protein>
    <recommendedName>
        <fullName evidence="12">NB-ARC domain-containing protein</fullName>
    </recommendedName>
</protein>
<dbReference type="Gene3D" id="3.80.10.10">
    <property type="entry name" value="Ribonuclease Inhibitor"/>
    <property type="match status" value="3"/>
</dbReference>
<organism evidence="10 11">
    <name type="scientific">Buddleja alternifolia</name>
    <dbReference type="NCBI Taxonomy" id="168488"/>
    <lineage>
        <taxon>Eukaryota</taxon>
        <taxon>Viridiplantae</taxon>
        <taxon>Streptophyta</taxon>
        <taxon>Embryophyta</taxon>
        <taxon>Tracheophyta</taxon>
        <taxon>Spermatophyta</taxon>
        <taxon>Magnoliopsida</taxon>
        <taxon>eudicotyledons</taxon>
        <taxon>Gunneridae</taxon>
        <taxon>Pentapetalae</taxon>
        <taxon>asterids</taxon>
        <taxon>lamiids</taxon>
        <taxon>Lamiales</taxon>
        <taxon>Scrophulariaceae</taxon>
        <taxon>Buddlejeae</taxon>
        <taxon>Buddleja</taxon>
    </lineage>
</organism>
<evidence type="ECO:0000256" key="3">
    <source>
        <dbReference type="ARBA" id="ARBA00022737"/>
    </source>
</evidence>
<gene>
    <name evidence="10" type="ORF">BUALT_Bualt11G0056400</name>
</gene>
<dbReference type="InterPro" id="IPR002182">
    <property type="entry name" value="NB-ARC"/>
</dbReference>
<keyword evidence="6" id="KW-0067">ATP-binding</keyword>
<keyword evidence="11" id="KW-1185">Reference proteome</keyword>
<dbReference type="Pfam" id="PF00931">
    <property type="entry name" value="NB-ARC"/>
    <property type="match status" value="1"/>
</dbReference>
<dbReference type="InterPro" id="IPR058922">
    <property type="entry name" value="WHD_DRP"/>
</dbReference>
<feature type="domain" description="R13L1/DRL21-like LRR repeat region" evidence="9">
    <location>
        <begin position="541"/>
        <end position="666"/>
    </location>
</feature>
<dbReference type="InterPro" id="IPR036388">
    <property type="entry name" value="WH-like_DNA-bd_sf"/>
</dbReference>
<dbReference type="Gene3D" id="3.40.50.300">
    <property type="entry name" value="P-loop containing nucleotide triphosphate hydrolases"/>
    <property type="match status" value="1"/>
</dbReference>
<keyword evidence="2" id="KW-0433">Leucine-rich repeat</keyword>
<feature type="domain" description="R13L1/DRL21-like LRR repeat region" evidence="9">
    <location>
        <begin position="892"/>
        <end position="956"/>
    </location>
</feature>
<feature type="domain" description="Disease resistance protein winged helix" evidence="8">
    <location>
        <begin position="282"/>
        <end position="352"/>
    </location>
</feature>
<evidence type="ECO:0000256" key="2">
    <source>
        <dbReference type="ARBA" id="ARBA00022614"/>
    </source>
</evidence>
<dbReference type="AlphaFoldDB" id="A0AAV6X3L2"/>
<dbReference type="InterPro" id="IPR027417">
    <property type="entry name" value="P-loop_NTPase"/>
</dbReference>
<feature type="domain" description="NB-ARC" evidence="7">
    <location>
        <begin position="29"/>
        <end position="198"/>
    </location>
</feature>
<reference evidence="10" key="1">
    <citation type="submission" date="2019-10" db="EMBL/GenBank/DDBJ databases">
        <authorList>
            <person name="Zhang R."/>
            <person name="Pan Y."/>
            <person name="Wang J."/>
            <person name="Ma R."/>
            <person name="Yu S."/>
        </authorList>
    </citation>
    <scope>NUCLEOTIDE SEQUENCE</scope>
    <source>
        <strain evidence="10">LA-IB0</strain>
        <tissue evidence="10">Leaf</tissue>
    </source>
</reference>
<evidence type="ECO:0000259" key="9">
    <source>
        <dbReference type="Pfam" id="PF25019"/>
    </source>
</evidence>
<evidence type="ECO:0000313" key="11">
    <source>
        <dbReference type="Proteomes" id="UP000826271"/>
    </source>
</evidence>
<dbReference type="InterPro" id="IPR056789">
    <property type="entry name" value="LRR_R13L1-DRL21"/>
</dbReference>
<evidence type="ECO:0000256" key="6">
    <source>
        <dbReference type="ARBA" id="ARBA00022840"/>
    </source>
</evidence>
<comment type="similarity">
    <text evidence="1">Belongs to the disease resistance NB-LRR family.</text>
</comment>
<dbReference type="Pfam" id="PF25019">
    <property type="entry name" value="LRR_R13L1-DRL21"/>
    <property type="match status" value="2"/>
</dbReference>
<evidence type="ECO:0008006" key="12">
    <source>
        <dbReference type="Google" id="ProtNLM"/>
    </source>
</evidence>
<dbReference type="Gene3D" id="1.10.8.430">
    <property type="entry name" value="Helical domain of apoptotic protease-activating factors"/>
    <property type="match status" value="1"/>
</dbReference>
<dbReference type="FunFam" id="1.10.10.10:FF:000322">
    <property type="entry name" value="Probable disease resistance protein At1g63360"/>
    <property type="match status" value="1"/>
</dbReference>
<keyword evidence="5" id="KW-0611">Plant defense</keyword>
<dbReference type="GO" id="GO:0005524">
    <property type="term" value="F:ATP binding"/>
    <property type="evidence" value="ECO:0007669"/>
    <property type="project" value="UniProtKB-KW"/>
</dbReference>
<name>A0AAV6X3L2_9LAMI</name>
<dbReference type="EMBL" id="WHWC01000011">
    <property type="protein sequence ID" value="KAG8373740.1"/>
    <property type="molecule type" value="Genomic_DNA"/>
</dbReference>
<dbReference type="PANTHER" id="PTHR36766:SF47">
    <property type="entry name" value="NB-ARC DOMAIN-CONTAINING PROTEIN"/>
    <property type="match status" value="1"/>
</dbReference>
<dbReference type="Proteomes" id="UP000826271">
    <property type="component" value="Unassembled WGS sequence"/>
</dbReference>
<keyword evidence="3" id="KW-0677">Repeat</keyword>
<dbReference type="GO" id="GO:0051607">
    <property type="term" value="P:defense response to virus"/>
    <property type="evidence" value="ECO:0007669"/>
    <property type="project" value="UniProtKB-ARBA"/>
</dbReference>
<dbReference type="PRINTS" id="PR00364">
    <property type="entry name" value="DISEASERSIST"/>
</dbReference>
<dbReference type="PANTHER" id="PTHR36766">
    <property type="entry name" value="PLANT BROAD-SPECTRUM MILDEW RESISTANCE PROTEIN RPW8"/>
    <property type="match status" value="1"/>
</dbReference>
<proteinExistence type="inferred from homology"/>
<dbReference type="FunFam" id="3.40.50.300:FF:001091">
    <property type="entry name" value="Probable disease resistance protein At1g61300"/>
    <property type="match status" value="1"/>
</dbReference>
<evidence type="ECO:0000256" key="4">
    <source>
        <dbReference type="ARBA" id="ARBA00022741"/>
    </source>
</evidence>
<evidence type="ECO:0000259" key="7">
    <source>
        <dbReference type="Pfam" id="PF00931"/>
    </source>
</evidence>
<accession>A0AAV6X3L2</accession>
<dbReference type="InterPro" id="IPR032675">
    <property type="entry name" value="LRR_dom_sf"/>
</dbReference>
<dbReference type="Gene3D" id="1.10.10.10">
    <property type="entry name" value="Winged helix-like DNA-binding domain superfamily/Winged helix DNA-binding domain"/>
    <property type="match status" value="1"/>
</dbReference>
<dbReference type="SUPFAM" id="SSF52058">
    <property type="entry name" value="L domain-like"/>
    <property type="match status" value="2"/>
</dbReference>
<dbReference type="Pfam" id="PF23559">
    <property type="entry name" value="WHD_DRP"/>
    <property type="match status" value="1"/>
</dbReference>
<evidence type="ECO:0000313" key="10">
    <source>
        <dbReference type="EMBL" id="KAG8373740.1"/>
    </source>
</evidence>
<dbReference type="InterPro" id="IPR042197">
    <property type="entry name" value="Apaf_helical"/>
</dbReference>
<keyword evidence="4" id="KW-0547">Nucleotide-binding</keyword>
<evidence type="ECO:0000256" key="1">
    <source>
        <dbReference type="ARBA" id="ARBA00008894"/>
    </source>
</evidence>
<dbReference type="SUPFAM" id="SSF52540">
    <property type="entry name" value="P-loop containing nucleoside triphosphate hydrolases"/>
    <property type="match status" value="1"/>
</dbReference>
<dbReference type="GO" id="GO:0043531">
    <property type="term" value="F:ADP binding"/>
    <property type="evidence" value="ECO:0007669"/>
    <property type="project" value="InterPro"/>
</dbReference>
<comment type="caution">
    <text evidence="10">The sequence shown here is derived from an EMBL/GenBank/DDBJ whole genome shotgun (WGS) entry which is preliminary data.</text>
</comment>
<evidence type="ECO:0000259" key="8">
    <source>
        <dbReference type="Pfam" id="PF23559"/>
    </source>
</evidence>
<sequence length="992" mass="113203">MGNRFGATLESRQTSSLVNELEIYGRKEEKEMIIGELLDSRREQDNLSVYVIWGMGGLGKTTLAQLVYNDARTENHFELRIWVCVSDDFSIQRLVRATIESIEGGASNVFELDPLQRLLQEKLRGRKFLLVLDDVWNENHTLWDGLKEVLNCGSKGSMLMVTTRIEKVAMMMATIASHNIGYLSKDDSWSLFKQRAFTIEEEEENLVAIGKLIVDKCGGVPLAIKALGSLMRFKSDESEWLAVKESEIWHLPDDENGILPALRLSYDNLLPQMRQCFAYCCIFPKDCEMEKNQLIQLWMANGFIPSEGQTDLYLTGRLIFKELVWRSFFQDVQINYSGNTAFKMHDLMHDLAQSVMRHETYIMEQHMVPKIPQMLRHLCFDFTSSMVVPENENKLKLPIDDSLCSFIVYRGQYRYLKEGFFKFLSKQQYVRVLDMNSFRIDQKLPSLVCKLKYLRYLVLSCYNLNTLPESLTCLLNLQTLKLIASERLLELPKGLKVMKNLWFLEIEKFDSLVCTPPGLGDLTFLRTLSIFIVGQDSSQRIDQLKELSLGGKLSIQGLQNVRNFQDAKSANLMRKKNLTSLSLSWKSGIKENSPEHFKEVLEGLQPHENLRKIYIKSYEGSRFPNWMSTLALKNLNEISLEYCGSCEHLPPLGKLPYLTCLDLKGMDCIKHLGTEWCGDGERSFPALTNLTISEMRNLEEWTIADSVESFPCLCDLSIVRCPKLTGLPFLPTLRRLHIHDSSVTLVGSIVFLTSLKSLTLSNFVNLDVLPVGLLQNHTSLEFLQINALPIRTLSNMLHNLSALKSLSILSCSNLEFFPDGLQNLSSLEDLFFYYCDNLRSFPAAILESLSSLTSLSFQFCKKLNPLTGPLQRATILQDLLINGCPELKHLPESMQQLTSLTRLRIWSCDGLCSLPNWLGRLRSLSSMDISNCKNLISVPDGFLSLKSLRELSIRGCPHLEKRCTNPKGLDWPKISHIPTIRINEKTIQCLDQ</sequence>